<organism evidence="2 3">
    <name type="scientific">Roridomyces roridus</name>
    <dbReference type="NCBI Taxonomy" id="1738132"/>
    <lineage>
        <taxon>Eukaryota</taxon>
        <taxon>Fungi</taxon>
        <taxon>Dikarya</taxon>
        <taxon>Basidiomycota</taxon>
        <taxon>Agaricomycotina</taxon>
        <taxon>Agaricomycetes</taxon>
        <taxon>Agaricomycetidae</taxon>
        <taxon>Agaricales</taxon>
        <taxon>Marasmiineae</taxon>
        <taxon>Mycenaceae</taxon>
        <taxon>Roridomyces</taxon>
    </lineage>
</organism>
<comment type="caution">
    <text evidence="2">The sequence shown here is derived from an EMBL/GenBank/DDBJ whole genome shotgun (WGS) entry which is preliminary data.</text>
</comment>
<gene>
    <name evidence="2" type="ORF">FB45DRAFT_927193</name>
</gene>
<dbReference type="PROSITE" id="PS50181">
    <property type="entry name" value="FBOX"/>
    <property type="match status" value="1"/>
</dbReference>
<reference evidence="2" key="1">
    <citation type="submission" date="2023-03" db="EMBL/GenBank/DDBJ databases">
        <title>Massive genome expansion in bonnet fungi (Mycena s.s.) driven by repeated elements and novel gene families across ecological guilds.</title>
        <authorList>
            <consortium name="Lawrence Berkeley National Laboratory"/>
            <person name="Harder C.B."/>
            <person name="Miyauchi S."/>
            <person name="Viragh M."/>
            <person name="Kuo A."/>
            <person name="Thoen E."/>
            <person name="Andreopoulos B."/>
            <person name="Lu D."/>
            <person name="Skrede I."/>
            <person name="Drula E."/>
            <person name="Henrissat B."/>
            <person name="Morin E."/>
            <person name="Kohler A."/>
            <person name="Barry K."/>
            <person name="LaButti K."/>
            <person name="Morin E."/>
            <person name="Salamov A."/>
            <person name="Lipzen A."/>
            <person name="Mereny Z."/>
            <person name="Hegedus B."/>
            <person name="Baldrian P."/>
            <person name="Stursova M."/>
            <person name="Weitz H."/>
            <person name="Taylor A."/>
            <person name="Grigoriev I.V."/>
            <person name="Nagy L.G."/>
            <person name="Martin F."/>
            <person name="Kauserud H."/>
        </authorList>
    </citation>
    <scope>NUCLEOTIDE SEQUENCE</scope>
    <source>
        <strain evidence="2">9284</strain>
    </source>
</reference>
<evidence type="ECO:0000313" key="2">
    <source>
        <dbReference type="EMBL" id="KAJ7622190.1"/>
    </source>
</evidence>
<proteinExistence type="predicted"/>
<dbReference type="EMBL" id="JARKIF010000015">
    <property type="protein sequence ID" value="KAJ7622190.1"/>
    <property type="molecule type" value="Genomic_DNA"/>
</dbReference>
<sequence length="372" mass="42613">MHFDYPRQFIANPLLFYAAVAIPEVIFHGLSYSEEDVSASQDRILLHSTSDDLSQRPGAIKLLDSSKTWMLHDVVPSLYQQYKDRHQPHRLYTLENKFGVVTHCSFVIFRHRFPYFSPRMIAKVIQHNNNPAELHGPVARTQGQWVEWLNVADMRNASVKGDDDRANDWWLNFLARSDRPAEEIIEDAWMGPGNMWVFVRPDRFPIAEALTFARLQCFAPPVTVSETCTTLSLHTLPLDIIQEISSHLPVSAVLRLIQITKLLRALVLPHLDAFIHTSLELHNRYLLPETPSSSAYRSHEELDWWTTRWAEGGIIGDGDSIPWTAYARACARSRSMRSRKRIWDIVGDMEAVARKDGVLTGFDDDECTNPPV</sequence>
<evidence type="ECO:0000313" key="3">
    <source>
        <dbReference type="Proteomes" id="UP001221142"/>
    </source>
</evidence>
<dbReference type="InterPro" id="IPR001810">
    <property type="entry name" value="F-box_dom"/>
</dbReference>
<keyword evidence="3" id="KW-1185">Reference proteome</keyword>
<evidence type="ECO:0000259" key="1">
    <source>
        <dbReference type="PROSITE" id="PS50181"/>
    </source>
</evidence>
<dbReference type="Proteomes" id="UP001221142">
    <property type="component" value="Unassembled WGS sequence"/>
</dbReference>
<dbReference type="AlphaFoldDB" id="A0AAD7BII5"/>
<protein>
    <recommendedName>
        <fullName evidence="1">F-box domain-containing protein</fullName>
    </recommendedName>
</protein>
<accession>A0AAD7BII5</accession>
<name>A0AAD7BII5_9AGAR</name>
<feature type="domain" description="F-box" evidence="1">
    <location>
        <begin position="230"/>
        <end position="277"/>
    </location>
</feature>